<dbReference type="Proteomes" id="UP000030451">
    <property type="component" value="Unassembled WGS sequence"/>
</dbReference>
<dbReference type="GO" id="GO:0004022">
    <property type="term" value="F:alcohol dehydrogenase (NAD+) activity"/>
    <property type="evidence" value="ECO:0007669"/>
    <property type="project" value="TreeGrafter"/>
</dbReference>
<reference evidence="6 7" key="1">
    <citation type="submission" date="2014-10" db="EMBL/GenBank/DDBJ databases">
        <title>Genome sequencing of Vibrio sinaloensis T08.</title>
        <authorList>
            <person name="Chan K.-G."/>
            <person name="Mohamad N.I."/>
        </authorList>
    </citation>
    <scope>NUCLEOTIDE SEQUENCE [LARGE SCALE GENOMIC DNA]</scope>
    <source>
        <strain evidence="6 7">T08</strain>
    </source>
</reference>
<dbReference type="GO" id="GO:0046872">
    <property type="term" value="F:metal ion binding"/>
    <property type="evidence" value="ECO:0007669"/>
    <property type="project" value="InterPro"/>
</dbReference>
<feature type="domain" description="Fe-containing alcohol dehydrogenase-like C-terminal" evidence="5">
    <location>
        <begin position="188"/>
        <end position="379"/>
    </location>
</feature>
<comment type="caution">
    <text evidence="6">The sequence shown here is derived from an EMBL/GenBank/DDBJ whole genome shotgun (WGS) entry which is preliminary data.</text>
</comment>
<comment type="cofactor">
    <cofactor evidence="1">
        <name>Fe cation</name>
        <dbReference type="ChEBI" id="CHEBI:24875"/>
    </cofactor>
</comment>
<evidence type="ECO:0000313" key="7">
    <source>
        <dbReference type="Proteomes" id="UP000030451"/>
    </source>
</evidence>
<dbReference type="Pfam" id="PF25137">
    <property type="entry name" value="ADH_Fe_C"/>
    <property type="match status" value="1"/>
</dbReference>
<dbReference type="PANTHER" id="PTHR11496:SF102">
    <property type="entry name" value="ALCOHOL DEHYDROGENASE 4"/>
    <property type="match status" value="1"/>
</dbReference>
<evidence type="ECO:0000259" key="5">
    <source>
        <dbReference type="Pfam" id="PF25137"/>
    </source>
</evidence>
<sequence>MFQFMTSTRIIFGEGALQSSLSVLNQFGYSVLLVSGKTTDRASVLINYLKSQNMRYQHVAISGEPNITMVEETALVGRKFKPDMVVAIGGGSVLDMGKALAAVIPNQGDVYDYVEVVGRNVPLKSKPLPFIAIPTTASTGSEVTKNAVLRSGQDQVKVSLRSPDMLADVAIVDPTLTYGTDLYTSGRGAMDTFTHLMEAYVCGDPNPLTDMICEEGLRRLSRSLLAGCIDDDFRARSDLSFAAMLGGMAITNAKLGAAHGLASALGGKLEAPHSVITARLAPHVMAENIKVAQQQGRNDLLSRYTHMAKLLTGKEDASREDAITWVSWALAKLNLPQLSQFGVCATSFETVAEDALKSVAIRGNPIPLTKERLTYILEQVCECRGDCERAQPVGELSKTELIHSSGYMEPNKTSNLQQE</sequence>
<dbReference type="InterPro" id="IPR056798">
    <property type="entry name" value="ADH_Fe_C"/>
</dbReference>
<dbReference type="InterPro" id="IPR039697">
    <property type="entry name" value="Alcohol_dehydrogenase_Fe"/>
</dbReference>
<comment type="similarity">
    <text evidence="2">Belongs to the iron-containing alcohol dehydrogenase family.</text>
</comment>
<dbReference type="SUPFAM" id="SSF56796">
    <property type="entry name" value="Dehydroquinate synthase-like"/>
    <property type="match status" value="1"/>
</dbReference>
<dbReference type="PANTHER" id="PTHR11496">
    <property type="entry name" value="ALCOHOL DEHYDROGENASE"/>
    <property type="match status" value="1"/>
</dbReference>
<organism evidence="6 7">
    <name type="scientific">Photobacterium sp. (strain ATCC 43367)</name>
    <dbReference type="NCBI Taxonomy" id="379097"/>
    <lineage>
        <taxon>Bacteria</taxon>
        <taxon>Pseudomonadati</taxon>
        <taxon>Pseudomonadota</taxon>
        <taxon>Gammaproteobacteria</taxon>
        <taxon>Vibrionales</taxon>
        <taxon>Vibrionaceae</taxon>
        <taxon>Vibrio</taxon>
        <taxon>Vibrio oreintalis group</taxon>
    </lineage>
</organism>
<evidence type="ECO:0000256" key="3">
    <source>
        <dbReference type="ARBA" id="ARBA00023002"/>
    </source>
</evidence>
<name>A0A0A5HSK2_PHOS4</name>
<evidence type="ECO:0000313" key="6">
    <source>
        <dbReference type="EMBL" id="KGY08512.1"/>
    </source>
</evidence>
<gene>
    <name evidence="6" type="ORF">NM06_11755</name>
</gene>
<dbReference type="AlphaFoldDB" id="A0A0A5HSK2"/>
<dbReference type="InterPro" id="IPR001670">
    <property type="entry name" value="ADH_Fe/GldA"/>
</dbReference>
<dbReference type="FunFam" id="3.40.50.1970:FF:000003">
    <property type="entry name" value="Alcohol dehydrogenase, iron-containing"/>
    <property type="match status" value="1"/>
</dbReference>
<dbReference type="Gene3D" id="1.20.1090.10">
    <property type="entry name" value="Dehydroquinate synthase-like - alpha domain"/>
    <property type="match status" value="1"/>
</dbReference>
<evidence type="ECO:0000259" key="4">
    <source>
        <dbReference type="Pfam" id="PF00465"/>
    </source>
</evidence>
<evidence type="ECO:0000256" key="1">
    <source>
        <dbReference type="ARBA" id="ARBA00001962"/>
    </source>
</evidence>
<dbReference type="Pfam" id="PF00465">
    <property type="entry name" value="Fe-ADH"/>
    <property type="match status" value="1"/>
</dbReference>
<keyword evidence="3" id="KW-0560">Oxidoreductase</keyword>
<evidence type="ECO:0000256" key="2">
    <source>
        <dbReference type="ARBA" id="ARBA00007358"/>
    </source>
</evidence>
<feature type="domain" description="Alcohol dehydrogenase iron-type/glycerol dehydrogenase GldA" evidence="4">
    <location>
        <begin position="8"/>
        <end position="174"/>
    </location>
</feature>
<protein>
    <submittedName>
        <fullName evidence="6">Alcohol dehydrogenase</fullName>
    </submittedName>
</protein>
<proteinExistence type="inferred from homology"/>
<accession>A0A0A5HSK2</accession>
<dbReference type="STRING" id="379097.SE23_15955"/>
<dbReference type="Gene3D" id="3.40.50.1970">
    <property type="match status" value="1"/>
</dbReference>
<dbReference type="CDD" id="cd08183">
    <property type="entry name" value="Fe-ADH-like"/>
    <property type="match status" value="1"/>
</dbReference>
<dbReference type="EMBL" id="JRWP01000020">
    <property type="protein sequence ID" value="KGY08512.1"/>
    <property type="molecule type" value="Genomic_DNA"/>
</dbReference>
<dbReference type="OrthoDB" id="9815791at2"/>
<dbReference type="RefSeq" id="WP_038191151.1">
    <property type="nucleotide sequence ID" value="NZ_JRWP01000020.1"/>
</dbReference>